<name>A0ACC3C9U4_PYRYE</name>
<dbReference type="Proteomes" id="UP000798662">
    <property type="component" value="Chromosome 2"/>
</dbReference>
<evidence type="ECO:0000313" key="1">
    <source>
        <dbReference type="EMBL" id="KAK1866709.1"/>
    </source>
</evidence>
<proteinExistence type="predicted"/>
<dbReference type="EMBL" id="CM020619">
    <property type="protein sequence ID" value="KAK1866709.1"/>
    <property type="molecule type" value="Genomic_DNA"/>
</dbReference>
<evidence type="ECO:0000313" key="2">
    <source>
        <dbReference type="Proteomes" id="UP000798662"/>
    </source>
</evidence>
<organism evidence="1 2">
    <name type="scientific">Pyropia yezoensis</name>
    <name type="common">Susabi-nori</name>
    <name type="synonym">Porphyra yezoensis</name>
    <dbReference type="NCBI Taxonomy" id="2788"/>
    <lineage>
        <taxon>Eukaryota</taxon>
        <taxon>Rhodophyta</taxon>
        <taxon>Bangiophyceae</taxon>
        <taxon>Bangiales</taxon>
        <taxon>Bangiaceae</taxon>
        <taxon>Pyropia</taxon>
    </lineage>
</organism>
<protein>
    <submittedName>
        <fullName evidence="1">Uncharacterized protein</fullName>
    </submittedName>
</protein>
<sequence>MPVPRNKAARGKAEGETLVCDPSAYEVRVGLTLEWPALSFDLVSAGAGGGYPLDLTLVAGTQADSAGANALVAIRLSGVHRNRRARPGRLRDGDGEGDGEEGDTDSDSDDSDSDADDDDAGGGRARGPVLASQRVPFEGTVNRVRVCPHALGIVAAWSDTGRVAIHDLSSPLAKLTASAAGARAALTATAKGVRVGQREPAVPVADYGGHGVEGVEDIVWSPVEASVFASASTDGSVRVWDVRSPRRVPAVGIERAHDTDVNVLGWNPVDTHLLVSGGDEGALRVWDLRALVPGGAGGGAGGPGGASPAAAADFAVHRKPITAVEWHPTDSSVLAAASEDGTSSVWDLAVERDAEEELRDGTVLPGADEYPPQLLFMHAGQKNVKELHWGGGGGGGAGSSLGGGGGVVLTSAEDGLNVWKAADIS</sequence>
<accession>A0ACC3C9U4</accession>
<comment type="caution">
    <text evidence="1">The sequence shown here is derived from an EMBL/GenBank/DDBJ whole genome shotgun (WGS) entry which is preliminary data.</text>
</comment>
<reference evidence="1" key="1">
    <citation type="submission" date="2019-11" db="EMBL/GenBank/DDBJ databases">
        <title>Nori genome reveals adaptations in red seaweeds to the harsh intertidal environment.</title>
        <authorList>
            <person name="Wang D."/>
            <person name="Mao Y."/>
        </authorList>
    </citation>
    <scope>NUCLEOTIDE SEQUENCE</scope>
    <source>
        <tissue evidence="1">Gametophyte</tissue>
    </source>
</reference>
<gene>
    <name evidence="1" type="ORF">I4F81_009225</name>
</gene>
<keyword evidence="2" id="KW-1185">Reference proteome</keyword>